<organism evidence="1 2">
    <name type="scientific">candidate division WWE3 bacterium CG08_land_8_20_14_0_20_41_15</name>
    <dbReference type="NCBI Taxonomy" id="1975086"/>
    <lineage>
        <taxon>Bacteria</taxon>
        <taxon>Katanobacteria</taxon>
    </lineage>
</organism>
<comment type="caution">
    <text evidence="1">The sequence shown here is derived from an EMBL/GenBank/DDBJ whole genome shotgun (WGS) entry which is preliminary data.</text>
</comment>
<sequence>MAQDPALQALEEGDFQRILEAPDKFSIAFIGTRPRVAAWLEALEKTYYPPGTKANGLTVILEKCFTEVLGGAIPLLWVSVPLEDAKKVLLTLQEFDLQVETNRYLVVGYSPKFGPNVTLLSDFSQSGLDSFESSGGRVLGKSRLIAHYVSSQMEIGVGFRGS</sequence>
<dbReference type="Proteomes" id="UP000231098">
    <property type="component" value="Unassembled WGS sequence"/>
</dbReference>
<gene>
    <name evidence="1" type="ORF">COT51_01980</name>
</gene>
<accession>A0A2H0X9Q2</accession>
<dbReference type="AlphaFoldDB" id="A0A2H0X9Q2"/>
<protein>
    <submittedName>
        <fullName evidence="1">Uncharacterized protein</fullName>
    </submittedName>
</protein>
<proteinExistence type="predicted"/>
<evidence type="ECO:0000313" key="2">
    <source>
        <dbReference type="Proteomes" id="UP000231098"/>
    </source>
</evidence>
<name>A0A2H0X9Q2_UNCKA</name>
<evidence type="ECO:0000313" key="1">
    <source>
        <dbReference type="EMBL" id="PIS21581.1"/>
    </source>
</evidence>
<reference evidence="2" key="1">
    <citation type="submission" date="2017-09" db="EMBL/GenBank/DDBJ databases">
        <title>Depth-based differentiation of microbial function through sediment-hosted aquifers and enrichment of novel symbionts in the deep terrestrial subsurface.</title>
        <authorList>
            <person name="Probst A.J."/>
            <person name="Ladd B."/>
            <person name="Jarett J.K."/>
            <person name="Geller-Mcgrath D.E."/>
            <person name="Sieber C.M.K."/>
            <person name="Emerson J.B."/>
            <person name="Anantharaman K."/>
            <person name="Thomas B.C."/>
            <person name="Malmstrom R."/>
            <person name="Stieglmeier M."/>
            <person name="Klingl A."/>
            <person name="Woyke T."/>
            <person name="Ryan C.M."/>
            <person name="Banfield J.F."/>
        </authorList>
    </citation>
    <scope>NUCLEOTIDE SEQUENCE [LARGE SCALE GENOMIC DNA]</scope>
</reference>
<dbReference type="EMBL" id="PEYV01000030">
    <property type="protein sequence ID" value="PIS21581.1"/>
    <property type="molecule type" value="Genomic_DNA"/>
</dbReference>